<keyword evidence="1" id="KW-0175">Coiled coil</keyword>
<evidence type="ECO:0000256" key="2">
    <source>
        <dbReference type="SAM" id="MobiDB-lite"/>
    </source>
</evidence>
<feature type="coiled-coil region" evidence="1">
    <location>
        <begin position="214"/>
        <end position="241"/>
    </location>
</feature>
<evidence type="ECO:0000313" key="5">
    <source>
        <dbReference type="Proteomes" id="UP000824189"/>
    </source>
</evidence>
<dbReference type="EMBL" id="DXFZ01000029">
    <property type="protein sequence ID" value="HIW95309.1"/>
    <property type="molecule type" value="Genomic_DNA"/>
</dbReference>
<comment type="caution">
    <text evidence="4">The sequence shown here is derived from an EMBL/GenBank/DDBJ whole genome shotgun (WGS) entry which is preliminary data.</text>
</comment>
<feature type="transmembrane region" description="Helical" evidence="3">
    <location>
        <begin position="144"/>
        <end position="164"/>
    </location>
</feature>
<accession>A0A9D1UPE2</accession>
<feature type="compositionally biased region" description="Pro residues" evidence="2">
    <location>
        <begin position="13"/>
        <end position="28"/>
    </location>
</feature>
<organism evidence="4 5">
    <name type="scientific">Candidatus Corynebacterium gallistercoris</name>
    <dbReference type="NCBI Taxonomy" id="2838530"/>
    <lineage>
        <taxon>Bacteria</taxon>
        <taxon>Bacillati</taxon>
        <taxon>Actinomycetota</taxon>
        <taxon>Actinomycetes</taxon>
        <taxon>Mycobacteriales</taxon>
        <taxon>Corynebacteriaceae</taxon>
        <taxon>Corynebacterium</taxon>
    </lineage>
</organism>
<dbReference type="Proteomes" id="UP000824189">
    <property type="component" value="Unassembled WGS sequence"/>
</dbReference>
<name>A0A9D1UPE2_9CORY</name>
<reference evidence="4" key="1">
    <citation type="journal article" date="2021" name="PeerJ">
        <title>Extensive microbial diversity within the chicken gut microbiome revealed by metagenomics and culture.</title>
        <authorList>
            <person name="Gilroy R."/>
            <person name="Ravi A."/>
            <person name="Getino M."/>
            <person name="Pursley I."/>
            <person name="Horton D.L."/>
            <person name="Alikhan N.F."/>
            <person name="Baker D."/>
            <person name="Gharbi K."/>
            <person name="Hall N."/>
            <person name="Watson M."/>
            <person name="Adriaenssens E.M."/>
            <person name="Foster-Nyarko E."/>
            <person name="Jarju S."/>
            <person name="Secka A."/>
            <person name="Antonio M."/>
            <person name="Oren A."/>
            <person name="Chaudhuri R.R."/>
            <person name="La Ragione R."/>
            <person name="Hildebrand F."/>
            <person name="Pallen M.J."/>
        </authorList>
    </citation>
    <scope>NUCLEOTIDE SEQUENCE</scope>
    <source>
        <strain evidence="4">4376</strain>
    </source>
</reference>
<sequence>MKNAQPTNHTSPGQPPTQPSAAPQPPTPLKMGRKDGLASSFTQAPENVRYGVWAWLCVSALQVLSAVVQYVANLADGRSLRQEAQRYLDEGPAFGPSINAESISVESLASMLNVSMAVLMVAAAGICALLALRAGRGAVYSRMFLNVGSLYLGLSAVLLVFSSPPGTMPVGFALILGIVSILSGVVAVVGMWFMSRPDTREWFGVPSEAEVEKYREAMMRFREEEKQRKELKDHKEADKEQQR</sequence>
<protein>
    <submittedName>
        <fullName evidence="4">Uncharacterized protein</fullName>
    </submittedName>
</protein>
<keyword evidence="3" id="KW-1133">Transmembrane helix</keyword>
<feature type="region of interest" description="Disordered" evidence="2">
    <location>
        <begin position="1"/>
        <end position="36"/>
    </location>
</feature>
<feature type="transmembrane region" description="Helical" evidence="3">
    <location>
        <begin position="52"/>
        <end position="72"/>
    </location>
</feature>
<dbReference type="AlphaFoldDB" id="A0A9D1UPE2"/>
<evidence type="ECO:0000313" key="4">
    <source>
        <dbReference type="EMBL" id="HIW95309.1"/>
    </source>
</evidence>
<reference evidence="4" key="2">
    <citation type="submission" date="2021-04" db="EMBL/GenBank/DDBJ databases">
        <authorList>
            <person name="Gilroy R."/>
        </authorList>
    </citation>
    <scope>NUCLEOTIDE SEQUENCE</scope>
    <source>
        <strain evidence="4">4376</strain>
    </source>
</reference>
<feature type="transmembrane region" description="Helical" evidence="3">
    <location>
        <begin position="111"/>
        <end position="132"/>
    </location>
</feature>
<gene>
    <name evidence="4" type="ORF">H9867_02300</name>
</gene>
<evidence type="ECO:0000256" key="1">
    <source>
        <dbReference type="SAM" id="Coils"/>
    </source>
</evidence>
<keyword evidence="3" id="KW-0812">Transmembrane</keyword>
<evidence type="ECO:0000256" key="3">
    <source>
        <dbReference type="SAM" id="Phobius"/>
    </source>
</evidence>
<proteinExistence type="predicted"/>
<keyword evidence="3" id="KW-0472">Membrane</keyword>
<feature type="transmembrane region" description="Helical" evidence="3">
    <location>
        <begin position="170"/>
        <end position="193"/>
    </location>
</feature>